<dbReference type="STRING" id="946122.A0A0C2RXG7"/>
<dbReference type="GO" id="GO:0004519">
    <property type="term" value="F:endonuclease activity"/>
    <property type="evidence" value="ECO:0007669"/>
    <property type="project" value="UniProtKB-KW"/>
</dbReference>
<dbReference type="EMBL" id="KN818584">
    <property type="protein sequence ID" value="KIL54995.1"/>
    <property type="molecule type" value="Genomic_DNA"/>
</dbReference>
<evidence type="ECO:0000256" key="1">
    <source>
        <dbReference type="ARBA" id="ARBA00022679"/>
    </source>
</evidence>
<dbReference type="InterPro" id="IPR043502">
    <property type="entry name" value="DNA/RNA_pol_sf"/>
</dbReference>
<proteinExistence type="predicted"/>
<dbReference type="Proteomes" id="UP000054549">
    <property type="component" value="Unassembled WGS sequence"/>
</dbReference>
<feature type="domain" description="Integrase zinc-binding" evidence="9">
    <location>
        <begin position="191"/>
        <end position="248"/>
    </location>
</feature>
<dbReference type="AlphaFoldDB" id="A0A0C2RXG7"/>
<dbReference type="InterPro" id="IPR041588">
    <property type="entry name" value="Integrase_H2C2"/>
</dbReference>
<keyword evidence="2" id="KW-0548">Nucleotidyltransferase</keyword>
<keyword evidence="6" id="KW-0695">RNA-directed DNA polymerase</keyword>
<dbReference type="GO" id="GO:0003964">
    <property type="term" value="F:RNA-directed DNA polymerase activity"/>
    <property type="evidence" value="ECO:0007669"/>
    <property type="project" value="UniProtKB-KW"/>
</dbReference>
<feature type="domain" description="Reverse transcriptase RNase H-like" evidence="8">
    <location>
        <begin position="1"/>
        <end position="68"/>
    </location>
</feature>
<name>A0A0C2RXG7_AMAMK</name>
<reference evidence="10 11" key="1">
    <citation type="submission" date="2014-04" db="EMBL/GenBank/DDBJ databases">
        <title>Evolutionary Origins and Diversification of the Mycorrhizal Mutualists.</title>
        <authorList>
            <consortium name="DOE Joint Genome Institute"/>
            <consortium name="Mycorrhizal Genomics Consortium"/>
            <person name="Kohler A."/>
            <person name="Kuo A."/>
            <person name="Nagy L.G."/>
            <person name="Floudas D."/>
            <person name="Copeland A."/>
            <person name="Barry K.W."/>
            <person name="Cichocki N."/>
            <person name="Veneault-Fourrey C."/>
            <person name="LaButti K."/>
            <person name="Lindquist E.A."/>
            <person name="Lipzen A."/>
            <person name="Lundell T."/>
            <person name="Morin E."/>
            <person name="Murat C."/>
            <person name="Riley R."/>
            <person name="Ohm R."/>
            <person name="Sun H."/>
            <person name="Tunlid A."/>
            <person name="Henrissat B."/>
            <person name="Grigoriev I.V."/>
            <person name="Hibbett D.S."/>
            <person name="Martin F."/>
        </authorList>
    </citation>
    <scope>NUCLEOTIDE SEQUENCE [LARGE SCALE GENOMIC DNA]</scope>
    <source>
        <strain evidence="10 11">Koide BX008</strain>
    </source>
</reference>
<evidence type="ECO:0000256" key="6">
    <source>
        <dbReference type="ARBA" id="ARBA00022918"/>
    </source>
</evidence>
<protein>
    <submittedName>
        <fullName evidence="10">Uncharacterized protein</fullName>
    </submittedName>
</protein>
<dbReference type="HOGENOM" id="CLU_877077_0_0_1"/>
<evidence type="ECO:0000256" key="3">
    <source>
        <dbReference type="ARBA" id="ARBA00022722"/>
    </source>
</evidence>
<dbReference type="InterPro" id="IPR041373">
    <property type="entry name" value="RT_RNaseH"/>
</dbReference>
<evidence type="ECO:0000256" key="7">
    <source>
        <dbReference type="SAM" id="MobiDB-lite"/>
    </source>
</evidence>
<dbReference type="GO" id="GO:0016787">
    <property type="term" value="F:hydrolase activity"/>
    <property type="evidence" value="ECO:0007669"/>
    <property type="project" value="UniProtKB-KW"/>
</dbReference>
<sequence length="317" mass="37240">MSPAELNYDIYDKELLAIIYALEEWRPYLLDVAEKFEIWTDHKNLSYFRKPQRLNGRQARWYLKVQDYDFELKHIPGKSNSRADILSRLPWYKETLPQQEELTMLGEKRFTKKVTPAVRMFVEEHFSEGGENTNYSAKQQLVGVHLKLEEQIRSCKRRETEVTKRMKEQPQLFKELDGILSHQGKVYVPPDPKLRETILQDNHDAPIAGHPGIAKTEELVKRRYWWPSMTSDIKKYVKGCDNCQRNKVSRQPKATELKPHEIPKDPWESISVDLIGPSILKDDSINSDHHRIIIGPSSRDLSRSDLETTRYPKEDNK</sequence>
<dbReference type="PANTHER" id="PTHR37984:SF5">
    <property type="entry name" value="PROTEIN NYNRIN-LIKE"/>
    <property type="match status" value="1"/>
</dbReference>
<evidence type="ECO:0000313" key="11">
    <source>
        <dbReference type="Proteomes" id="UP000054549"/>
    </source>
</evidence>
<gene>
    <name evidence="10" type="ORF">M378DRAFT_18347</name>
</gene>
<keyword evidence="3" id="KW-0540">Nuclease</keyword>
<evidence type="ECO:0000256" key="2">
    <source>
        <dbReference type="ARBA" id="ARBA00022695"/>
    </source>
</evidence>
<dbReference type="InterPro" id="IPR050951">
    <property type="entry name" value="Retrovirus_Pol_polyprotein"/>
</dbReference>
<evidence type="ECO:0000256" key="5">
    <source>
        <dbReference type="ARBA" id="ARBA00022801"/>
    </source>
</evidence>
<dbReference type="Gene3D" id="1.10.340.70">
    <property type="match status" value="1"/>
</dbReference>
<dbReference type="CDD" id="cd09274">
    <property type="entry name" value="RNase_HI_RT_Ty3"/>
    <property type="match status" value="1"/>
</dbReference>
<evidence type="ECO:0000256" key="4">
    <source>
        <dbReference type="ARBA" id="ARBA00022759"/>
    </source>
</evidence>
<evidence type="ECO:0000259" key="9">
    <source>
        <dbReference type="Pfam" id="PF17921"/>
    </source>
</evidence>
<evidence type="ECO:0000313" key="10">
    <source>
        <dbReference type="EMBL" id="KIL54995.1"/>
    </source>
</evidence>
<keyword evidence="11" id="KW-1185">Reference proteome</keyword>
<keyword evidence="1" id="KW-0808">Transferase</keyword>
<dbReference type="InParanoid" id="A0A0C2RXG7"/>
<dbReference type="PANTHER" id="PTHR37984">
    <property type="entry name" value="PROTEIN CBG26694"/>
    <property type="match status" value="1"/>
</dbReference>
<keyword evidence="5" id="KW-0378">Hydrolase</keyword>
<dbReference type="FunFam" id="1.10.340.70:FF:000001">
    <property type="entry name" value="Retrovirus-related Pol polyprotein from transposon gypsy-like Protein"/>
    <property type="match status" value="1"/>
</dbReference>
<evidence type="ECO:0000259" key="8">
    <source>
        <dbReference type="Pfam" id="PF17917"/>
    </source>
</evidence>
<dbReference type="OrthoDB" id="2446696at2759"/>
<dbReference type="Pfam" id="PF17917">
    <property type="entry name" value="RT_RNaseH"/>
    <property type="match status" value="1"/>
</dbReference>
<feature type="compositionally biased region" description="Basic and acidic residues" evidence="7">
    <location>
        <begin position="300"/>
        <end position="317"/>
    </location>
</feature>
<dbReference type="SUPFAM" id="SSF56672">
    <property type="entry name" value="DNA/RNA polymerases"/>
    <property type="match status" value="1"/>
</dbReference>
<keyword evidence="4" id="KW-0255">Endonuclease</keyword>
<accession>A0A0C2RXG7</accession>
<feature type="region of interest" description="Disordered" evidence="7">
    <location>
        <begin position="295"/>
        <end position="317"/>
    </location>
</feature>
<organism evidence="10 11">
    <name type="scientific">Amanita muscaria (strain Koide BX008)</name>
    <dbReference type="NCBI Taxonomy" id="946122"/>
    <lineage>
        <taxon>Eukaryota</taxon>
        <taxon>Fungi</taxon>
        <taxon>Dikarya</taxon>
        <taxon>Basidiomycota</taxon>
        <taxon>Agaricomycotina</taxon>
        <taxon>Agaricomycetes</taxon>
        <taxon>Agaricomycetidae</taxon>
        <taxon>Agaricales</taxon>
        <taxon>Pluteineae</taxon>
        <taxon>Amanitaceae</taxon>
        <taxon>Amanita</taxon>
    </lineage>
</organism>
<dbReference type="Pfam" id="PF17921">
    <property type="entry name" value="Integrase_H2C2"/>
    <property type="match status" value="1"/>
</dbReference>